<feature type="chain" id="PRO_5015853555" description="Ionotropic glutamate receptor C-terminal domain-containing protein" evidence="9">
    <location>
        <begin position="20"/>
        <end position="590"/>
    </location>
</feature>
<name>A0A1I8NPK9_STOCA</name>
<evidence type="ECO:0000256" key="5">
    <source>
        <dbReference type="ARBA" id="ARBA00023136"/>
    </source>
</evidence>
<evidence type="ECO:0000256" key="6">
    <source>
        <dbReference type="ARBA" id="ARBA00023170"/>
    </source>
</evidence>
<organism evidence="10 11">
    <name type="scientific">Stomoxys calcitrans</name>
    <name type="common">Stable fly</name>
    <name type="synonym">Conops calcitrans</name>
    <dbReference type="NCBI Taxonomy" id="35570"/>
    <lineage>
        <taxon>Eukaryota</taxon>
        <taxon>Metazoa</taxon>
        <taxon>Ecdysozoa</taxon>
        <taxon>Arthropoda</taxon>
        <taxon>Hexapoda</taxon>
        <taxon>Insecta</taxon>
        <taxon>Pterygota</taxon>
        <taxon>Neoptera</taxon>
        <taxon>Endopterygota</taxon>
        <taxon>Diptera</taxon>
        <taxon>Brachycera</taxon>
        <taxon>Muscomorpha</taxon>
        <taxon>Muscoidea</taxon>
        <taxon>Muscidae</taxon>
        <taxon>Stomoxys</taxon>
    </lineage>
</organism>
<reference evidence="10" key="1">
    <citation type="submission" date="2020-05" db="UniProtKB">
        <authorList>
            <consortium name="EnsemblMetazoa"/>
        </authorList>
    </citation>
    <scope>IDENTIFICATION</scope>
    <source>
        <strain evidence="10">USDA</strain>
    </source>
</reference>
<feature type="transmembrane region" description="Helical" evidence="8">
    <location>
        <begin position="311"/>
        <end position="331"/>
    </location>
</feature>
<evidence type="ECO:0000256" key="3">
    <source>
        <dbReference type="ARBA" id="ARBA00022692"/>
    </source>
</evidence>
<keyword evidence="5 8" id="KW-0472">Membrane</keyword>
<feature type="transmembrane region" description="Helical" evidence="8">
    <location>
        <begin position="365"/>
        <end position="385"/>
    </location>
</feature>
<keyword evidence="4 8" id="KW-1133">Transmembrane helix</keyword>
<protein>
    <recommendedName>
        <fullName evidence="12">Ionotropic glutamate receptor C-terminal domain-containing protein</fullName>
    </recommendedName>
</protein>
<evidence type="ECO:0000256" key="9">
    <source>
        <dbReference type="SAM" id="SignalP"/>
    </source>
</evidence>
<dbReference type="PANTHER" id="PTHR42643">
    <property type="entry name" value="IONOTROPIC RECEPTOR 20A-RELATED"/>
    <property type="match status" value="1"/>
</dbReference>
<dbReference type="AlphaFoldDB" id="A0A1I8NPK9"/>
<keyword evidence="7" id="KW-0325">Glycoprotein</keyword>
<sequence>MKVFTLHVILLKTALISSAQLMYAEKRHQLVNVIEELNEKLQIQWNLLLTTEFNEEFEEALKEIKIPKFSLLANVEQCRECNLSTQHDNKILTMGYVVGEGMLQRESNRKMVESLAKSLLWQLHHTHILWIYENISSADLLEFAKAHWIAGYMNILYFVDGYLYSYSPVPDIQVKQLHNVRDYWERPMLRDFQRYPLTTTVLQNPPGCYRYINRKGRTITTGIYWRPLELFAKTFNFKLQEYPFKYDSFDYDALVRAIKKQQIDIVPGSFHRWGYSDRSRILRHMNYFLIVPSPELLNKEFYFYLPFKAELWIFNYLLLLATSGLLSYISFRENRLKRMDYIKSLMYSHNCLLYQFQFSVKGKGILTRALIFALFFYGLIAMNFYQAKLSSFLTINICEPKIETLEDLRATNLVFMTDRMNKRYIDNLTYVPEIILERLRLASFHFLYKALRDLNNTFVQGAPDYILQFALFQQKYLSKSLVHKIDTIIYQMPIYFTLRHQLPYKQQFDRFLTLLSSSGLMKKIVDDSLWEGIYSGEIRFFRDHKDAARGWLSFEYFKTPLIIWSLGMFLSFVLFVCEHLHYRYRVFRGK</sequence>
<evidence type="ECO:0008006" key="12">
    <source>
        <dbReference type="Google" id="ProtNLM"/>
    </source>
</evidence>
<keyword evidence="2" id="KW-1003">Cell membrane</keyword>
<dbReference type="PANTHER" id="PTHR42643:SF39">
    <property type="entry name" value="IONOTROPIC RECEPTOR 56A-RELATED"/>
    <property type="match status" value="1"/>
</dbReference>
<evidence type="ECO:0000256" key="8">
    <source>
        <dbReference type="SAM" id="Phobius"/>
    </source>
</evidence>
<proteinExistence type="predicted"/>
<dbReference type="Gene3D" id="1.10.287.70">
    <property type="match status" value="1"/>
</dbReference>
<keyword evidence="11" id="KW-1185">Reference proteome</keyword>
<evidence type="ECO:0000256" key="1">
    <source>
        <dbReference type="ARBA" id="ARBA00004651"/>
    </source>
</evidence>
<dbReference type="VEuPathDB" id="VectorBase:SCAU000920"/>
<dbReference type="InterPro" id="IPR052192">
    <property type="entry name" value="Insect_Ionotropic_Sensory_Rcpt"/>
</dbReference>
<evidence type="ECO:0000256" key="7">
    <source>
        <dbReference type="ARBA" id="ARBA00023180"/>
    </source>
</evidence>
<comment type="subcellular location">
    <subcellularLocation>
        <location evidence="1">Cell membrane</location>
        <topology evidence="1">Multi-pass membrane protein</topology>
    </subcellularLocation>
</comment>
<accession>A0A1I8NPK9</accession>
<dbReference type="SUPFAM" id="SSF53850">
    <property type="entry name" value="Periplasmic binding protein-like II"/>
    <property type="match status" value="1"/>
</dbReference>
<evidence type="ECO:0000313" key="10">
    <source>
        <dbReference type="EnsemblMetazoa" id="SCAU000920-PA"/>
    </source>
</evidence>
<dbReference type="EnsemblMetazoa" id="SCAU000920-RA">
    <property type="protein sequence ID" value="SCAU000920-PA"/>
    <property type="gene ID" value="SCAU000920"/>
</dbReference>
<dbReference type="GO" id="GO:0005886">
    <property type="term" value="C:plasma membrane"/>
    <property type="evidence" value="ECO:0007669"/>
    <property type="project" value="UniProtKB-SubCell"/>
</dbReference>
<evidence type="ECO:0000256" key="4">
    <source>
        <dbReference type="ARBA" id="ARBA00022989"/>
    </source>
</evidence>
<evidence type="ECO:0000313" key="11">
    <source>
        <dbReference type="Proteomes" id="UP000095300"/>
    </source>
</evidence>
<feature type="transmembrane region" description="Helical" evidence="8">
    <location>
        <begin position="561"/>
        <end position="582"/>
    </location>
</feature>
<dbReference type="Proteomes" id="UP000095300">
    <property type="component" value="Unassembled WGS sequence"/>
</dbReference>
<feature type="signal peptide" evidence="9">
    <location>
        <begin position="1"/>
        <end position="19"/>
    </location>
</feature>
<evidence type="ECO:0000256" key="2">
    <source>
        <dbReference type="ARBA" id="ARBA00022475"/>
    </source>
</evidence>
<keyword evidence="3 8" id="KW-0812">Transmembrane</keyword>
<keyword evidence="6" id="KW-0675">Receptor</keyword>
<keyword evidence="9" id="KW-0732">Signal</keyword>